<dbReference type="CDD" id="cd02274">
    <property type="entry name" value="DHDPR_N"/>
    <property type="match status" value="1"/>
</dbReference>
<evidence type="ECO:0000313" key="15">
    <source>
        <dbReference type="EMBL" id="GAF86140.1"/>
    </source>
</evidence>
<name>X0UCD3_9ZZZZ</name>
<dbReference type="PANTHER" id="PTHR20836:SF0">
    <property type="entry name" value="4-HYDROXY-TETRAHYDRODIPICOLINATE REDUCTASE 1, CHLOROPLASTIC-RELATED"/>
    <property type="match status" value="1"/>
</dbReference>
<keyword evidence="2" id="KW-0963">Cytoplasm</keyword>
<feature type="domain" description="Dihydrodipicolinate reductase C-terminal" evidence="14">
    <location>
        <begin position="99"/>
        <end position="232"/>
    </location>
</feature>
<comment type="caution">
    <text evidence="15">The sequence shown here is derived from an EMBL/GenBank/DDBJ whole genome shotgun (WGS) entry which is preliminary data.</text>
</comment>
<evidence type="ECO:0000256" key="2">
    <source>
        <dbReference type="ARBA" id="ARBA00022490"/>
    </source>
</evidence>
<evidence type="ECO:0000256" key="8">
    <source>
        <dbReference type="ARBA" id="ARBA00023154"/>
    </source>
</evidence>
<accession>X0UCD3</accession>
<reference evidence="15" key="1">
    <citation type="journal article" date="2014" name="Front. Microbiol.">
        <title>High frequency of phylogenetically diverse reductive dehalogenase-homologous genes in deep subseafloor sedimentary metagenomes.</title>
        <authorList>
            <person name="Kawai M."/>
            <person name="Futagami T."/>
            <person name="Toyoda A."/>
            <person name="Takaki Y."/>
            <person name="Nishi S."/>
            <person name="Hori S."/>
            <person name="Arai W."/>
            <person name="Tsubouchi T."/>
            <person name="Morono Y."/>
            <person name="Uchiyama I."/>
            <person name="Ito T."/>
            <person name="Fujiyama A."/>
            <person name="Inagaki F."/>
            <person name="Takami H."/>
        </authorList>
    </citation>
    <scope>NUCLEOTIDE SEQUENCE</scope>
    <source>
        <strain evidence="15">Expedition CK06-06</strain>
    </source>
</reference>
<feature type="non-terminal residue" evidence="15">
    <location>
        <position position="1"/>
    </location>
</feature>
<dbReference type="InterPro" id="IPR022663">
    <property type="entry name" value="DapB_C"/>
</dbReference>
<dbReference type="Pfam" id="PF05173">
    <property type="entry name" value="DapB_C"/>
    <property type="match status" value="1"/>
</dbReference>
<organism evidence="15">
    <name type="scientific">marine sediment metagenome</name>
    <dbReference type="NCBI Taxonomy" id="412755"/>
    <lineage>
        <taxon>unclassified sequences</taxon>
        <taxon>metagenomes</taxon>
        <taxon>ecological metagenomes</taxon>
    </lineage>
</organism>
<dbReference type="SUPFAM" id="SSF51735">
    <property type="entry name" value="NAD(P)-binding Rossmann-fold domains"/>
    <property type="match status" value="1"/>
</dbReference>
<evidence type="ECO:0000256" key="1">
    <source>
        <dbReference type="ARBA" id="ARBA00006642"/>
    </source>
</evidence>
<evidence type="ECO:0000256" key="9">
    <source>
        <dbReference type="ARBA" id="ARBA00037922"/>
    </source>
</evidence>
<keyword evidence="6" id="KW-0560">Oxidoreductase</keyword>
<dbReference type="Gene3D" id="3.40.50.720">
    <property type="entry name" value="NAD(P)-binding Rossmann-like Domain"/>
    <property type="match status" value="1"/>
</dbReference>
<dbReference type="EMBL" id="BARS01017556">
    <property type="protein sequence ID" value="GAF86140.1"/>
    <property type="molecule type" value="Genomic_DNA"/>
</dbReference>
<dbReference type="InterPro" id="IPR000846">
    <property type="entry name" value="DapB_N"/>
</dbReference>
<feature type="domain" description="Dihydrodipicolinate reductase N-terminal" evidence="13">
    <location>
        <begin position="2"/>
        <end position="95"/>
    </location>
</feature>
<dbReference type="SUPFAM" id="SSF55347">
    <property type="entry name" value="Glyceraldehyde-3-phosphate dehydrogenase-like, C-terminal domain"/>
    <property type="match status" value="1"/>
</dbReference>
<dbReference type="Pfam" id="PF01113">
    <property type="entry name" value="DapB_N"/>
    <property type="match status" value="1"/>
</dbReference>
<gene>
    <name evidence="15" type="ORF">S01H1_28702</name>
</gene>
<dbReference type="GO" id="GO:0009089">
    <property type="term" value="P:lysine biosynthetic process via diaminopimelate"/>
    <property type="evidence" value="ECO:0007669"/>
    <property type="project" value="InterPro"/>
</dbReference>
<evidence type="ECO:0000256" key="5">
    <source>
        <dbReference type="ARBA" id="ARBA00022915"/>
    </source>
</evidence>
<proteinExistence type="inferred from homology"/>
<dbReference type="GO" id="GO:0008839">
    <property type="term" value="F:4-hydroxy-tetrahydrodipicolinate reductase"/>
    <property type="evidence" value="ECO:0007669"/>
    <property type="project" value="UniProtKB-EC"/>
</dbReference>
<dbReference type="EC" id="1.17.1.8" evidence="10"/>
<dbReference type="PROSITE" id="PS01298">
    <property type="entry name" value="DAPB"/>
    <property type="match status" value="1"/>
</dbReference>
<comment type="pathway">
    <text evidence="9">Amino-acid biosynthesis; L-lysine biosynthesis via DAP pathway; (S)-tetrahydrodipicolinate from L-aspartate: step 4/4.</text>
</comment>
<evidence type="ECO:0000256" key="12">
    <source>
        <dbReference type="ARBA" id="ARBA00049396"/>
    </source>
</evidence>
<evidence type="ECO:0000256" key="11">
    <source>
        <dbReference type="ARBA" id="ARBA00049080"/>
    </source>
</evidence>
<keyword evidence="4" id="KW-0521">NADP</keyword>
<evidence type="ECO:0000256" key="4">
    <source>
        <dbReference type="ARBA" id="ARBA00022857"/>
    </source>
</evidence>
<dbReference type="InterPro" id="IPR036291">
    <property type="entry name" value="NAD(P)-bd_dom_sf"/>
</dbReference>
<protein>
    <recommendedName>
        <fullName evidence="10">4-hydroxy-tetrahydrodipicolinate reductase</fullName>
        <ecNumber evidence="10">1.17.1.8</ecNumber>
    </recommendedName>
</protein>
<evidence type="ECO:0000256" key="7">
    <source>
        <dbReference type="ARBA" id="ARBA00023027"/>
    </source>
</evidence>
<keyword evidence="7" id="KW-0520">NAD</keyword>
<sequence>RLVAAIESADHSRLGEDAGAVAGAGQLGLPLSAKLDADAEVVIDFSVAEAVDGILDICQQRSLPLVVATTALSTEQIEAVRAAAKRIPLLWAPNMSLAVNLTMKLAQVAAQALRDKDADVEILERHHRFKEDSPSGTALKFGQIISEAMGQTRHSHGRQGRTGQRPHDEIGYHAIRSGDNPGEHTIVFGMLGETVELVVRATNRDCYAGGALAAAKFLAGKPVGMYGMDDVLGLDE</sequence>
<dbReference type="AlphaFoldDB" id="X0UCD3"/>
<dbReference type="Gene3D" id="3.30.360.10">
    <property type="entry name" value="Dihydrodipicolinate Reductase, domain 2"/>
    <property type="match status" value="1"/>
</dbReference>
<evidence type="ECO:0000256" key="6">
    <source>
        <dbReference type="ARBA" id="ARBA00023002"/>
    </source>
</evidence>
<keyword evidence="8" id="KW-0457">Lysine biosynthesis</keyword>
<keyword evidence="3" id="KW-0028">Amino-acid biosynthesis</keyword>
<dbReference type="InterPro" id="IPR023940">
    <property type="entry name" value="DHDPR_bac"/>
</dbReference>
<evidence type="ECO:0000256" key="3">
    <source>
        <dbReference type="ARBA" id="ARBA00022605"/>
    </source>
</evidence>
<dbReference type="GO" id="GO:0005829">
    <property type="term" value="C:cytosol"/>
    <property type="evidence" value="ECO:0007669"/>
    <property type="project" value="TreeGrafter"/>
</dbReference>
<evidence type="ECO:0000259" key="14">
    <source>
        <dbReference type="Pfam" id="PF05173"/>
    </source>
</evidence>
<dbReference type="PANTHER" id="PTHR20836">
    <property type="entry name" value="DIHYDRODIPICOLINATE REDUCTASE"/>
    <property type="match status" value="1"/>
</dbReference>
<keyword evidence="5" id="KW-0220">Diaminopimelate biosynthesis</keyword>
<dbReference type="HAMAP" id="MF_00102">
    <property type="entry name" value="DapB"/>
    <property type="match status" value="1"/>
</dbReference>
<dbReference type="InterPro" id="IPR022664">
    <property type="entry name" value="DapB_N_CS"/>
</dbReference>
<comment type="similarity">
    <text evidence="1">Belongs to the DapB family.</text>
</comment>
<evidence type="ECO:0000256" key="10">
    <source>
        <dbReference type="ARBA" id="ARBA00038983"/>
    </source>
</evidence>
<dbReference type="NCBIfam" id="TIGR00036">
    <property type="entry name" value="dapB"/>
    <property type="match status" value="1"/>
</dbReference>
<comment type="catalytic activity">
    <reaction evidence="11">
        <text>(S)-2,3,4,5-tetrahydrodipicolinate + NADP(+) + H2O = (2S,4S)-4-hydroxy-2,3,4,5-tetrahydrodipicolinate + NADPH + H(+)</text>
        <dbReference type="Rhea" id="RHEA:35331"/>
        <dbReference type="ChEBI" id="CHEBI:15377"/>
        <dbReference type="ChEBI" id="CHEBI:15378"/>
        <dbReference type="ChEBI" id="CHEBI:16845"/>
        <dbReference type="ChEBI" id="CHEBI:57783"/>
        <dbReference type="ChEBI" id="CHEBI:58349"/>
        <dbReference type="ChEBI" id="CHEBI:67139"/>
        <dbReference type="EC" id="1.17.1.8"/>
    </reaction>
</comment>
<comment type="catalytic activity">
    <reaction evidence="12">
        <text>(S)-2,3,4,5-tetrahydrodipicolinate + NAD(+) + H2O = (2S,4S)-4-hydroxy-2,3,4,5-tetrahydrodipicolinate + NADH + H(+)</text>
        <dbReference type="Rhea" id="RHEA:35323"/>
        <dbReference type="ChEBI" id="CHEBI:15377"/>
        <dbReference type="ChEBI" id="CHEBI:15378"/>
        <dbReference type="ChEBI" id="CHEBI:16845"/>
        <dbReference type="ChEBI" id="CHEBI:57540"/>
        <dbReference type="ChEBI" id="CHEBI:57945"/>
        <dbReference type="ChEBI" id="CHEBI:67139"/>
        <dbReference type="EC" id="1.17.1.8"/>
    </reaction>
</comment>
<dbReference type="GO" id="GO:0019877">
    <property type="term" value="P:diaminopimelate biosynthetic process"/>
    <property type="evidence" value="ECO:0007669"/>
    <property type="project" value="UniProtKB-KW"/>
</dbReference>
<dbReference type="PIRSF" id="PIRSF000161">
    <property type="entry name" value="DHPR"/>
    <property type="match status" value="1"/>
</dbReference>
<evidence type="ECO:0000259" key="13">
    <source>
        <dbReference type="Pfam" id="PF01113"/>
    </source>
</evidence>